<organism evidence="1 2">
    <name type="scientific">Pluteus cervinus</name>
    <dbReference type="NCBI Taxonomy" id="181527"/>
    <lineage>
        <taxon>Eukaryota</taxon>
        <taxon>Fungi</taxon>
        <taxon>Dikarya</taxon>
        <taxon>Basidiomycota</taxon>
        <taxon>Agaricomycotina</taxon>
        <taxon>Agaricomycetes</taxon>
        <taxon>Agaricomycetidae</taxon>
        <taxon>Agaricales</taxon>
        <taxon>Pluteineae</taxon>
        <taxon>Pluteaceae</taxon>
        <taxon>Pluteus</taxon>
    </lineage>
</organism>
<sequence>MVPFSPLLIDGKLVESSTKETFEVRNPYSGDVVGRSASASSTDCKTAIESAQQAFKSWEHFGLAQKRDIFLKAADIVSTEEWKAKIVEAISTETAATEWWSVFNWVMGANTLKSQAGLVNELRGDSFPSMNMPGGTVVTQRRAKGVIFAVAPWNAPFTLSLRAVACAVICGNTVVLKSSEYSPRSQLLAAELLLEAGLPPGVLNFISIARDKVPGLTAEIIAHPAVRLVNFTGSDRVGRILAMEAGKHLKPCILELGGKAPTIVSSSSITHCHAKFLPLPVDRMTPTFLVKVLNDASIQDAAKAIVFGSMAHSGQICMSTERVIVQSGVAQELTNAVRSLTQSLRAGNTTDDPKAQLSALFTESSAENVVNMLKSAKDDGAEVILGDLDRKGAVVQPHLLTGVKPGMALWERESFGPVVAFTIVDSVDEAVELANQTDYSLSAAVWTSDLYQAQQISASIHSGYVNINGPTVHSEPILSLVGLGGSSGYGRFDIEHFTDKRVIVTHPLGRTYPLVS</sequence>
<proteinExistence type="predicted"/>
<name>A0ACD3BCC4_9AGAR</name>
<reference evidence="1 2" key="1">
    <citation type="journal article" date="2019" name="Nat. Ecol. Evol.">
        <title>Megaphylogeny resolves global patterns of mushroom evolution.</title>
        <authorList>
            <person name="Varga T."/>
            <person name="Krizsan K."/>
            <person name="Foldi C."/>
            <person name="Dima B."/>
            <person name="Sanchez-Garcia M."/>
            <person name="Sanchez-Ramirez S."/>
            <person name="Szollosi G.J."/>
            <person name="Szarkandi J.G."/>
            <person name="Papp V."/>
            <person name="Albert L."/>
            <person name="Andreopoulos W."/>
            <person name="Angelini C."/>
            <person name="Antonin V."/>
            <person name="Barry K.W."/>
            <person name="Bougher N.L."/>
            <person name="Buchanan P."/>
            <person name="Buyck B."/>
            <person name="Bense V."/>
            <person name="Catcheside P."/>
            <person name="Chovatia M."/>
            <person name="Cooper J."/>
            <person name="Damon W."/>
            <person name="Desjardin D."/>
            <person name="Finy P."/>
            <person name="Geml J."/>
            <person name="Haridas S."/>
            <person name="Hughes K."/>
            <person name="Justo A."/>
            <person name="Karasinski D."/>
            <person name="Kautmanova I."/>
            <person name="Kiss B."/>
            <person name="Kocsube S."/>
            <person name="Kotiranta H."/>
            <person name="LaButti K.M."/>
            <person name="Lechner B.E."/>
            <person name="Liimatainen K."/>
            <person name="Lipzen A."/>
            <person name="Lukacs Z."/>
            <person name="Mihaltcheva S."/>
            <person name="Morgado L.N."/>
            <person name="Niskanen T."/>
            <person name="Noordeloos M.E."/>
            <person name="Ohm R.A."/>
            <person name="Ortiz-Santana B."/>
            <person name="Ovrebo C."/>
            <person name="Racz N."/>
            <person name="Riley R."/>
            <person name="Savchenko A."/>
            <person name="Shiryaev A."/>
            <person name="Soop K."/>
            <person name="Spirin V."/>
            <person name="Szebenyi C."/>
            <person name="Tomsovsky M."/>
            <person name="Tulloss R.E."/>
            <person name="Uehling J."/>
            <person name="Grigoriev I.V."/>
            <person name="Vagvolgyi C."/>
            <person name="Papp T."/>
            <person name="Martin F.M."/>
            <person name="Miettinen O."/>
            <person name="Hibbett D.S."/>
            <person name="Nagy L.G."/>
        </authorList>
    </citation>
    <scope>NUCLEOTIDE SEQUENCE [LARGE SCALE GENOMIC DNA]</scope>
    <source>
        <strain evidence="1 2">NL-1719</strain>
    </source>
</reference>
<gene>
    <name evidence="1" type="ORF">BDN72DRAFT_786644</name>
</gene>
<dbReference type="EMBL" id="ML208262">
    <property type="protein sequence ID" value="TFK75486.1"/>
    <property type="molecule type" value="Genomic_DNA"/>
</dbReference>
<protein>
    <submittedName>
        <fullName evidence="1">Aldehyde dehydrogenase</fullName>
    </submittedName>
</protein>
<dbReference type="Proteomes" id="UP000308600">
    <property type="component" value="Unassembled WGS sequence"/>
</dbReference>
<accession>A0ACD3BCC4</accession>
<evidence type="ECO:0000313" key="1">
    <source>
        <dbReference type="EMBL" id="TFK75486.1"/>
    </source>
</evidence>
<keyword evidence="2" id="KW-1185">Reference proteome</keyword>
<evidence type="ECO:0000313" key="2">
    <source>
        <dbReference type="Proteomes" id="UP000308600"/>
    </source>
</evidence>